<keyword evidence="3" id="KW-0347">Helicase</keyword>
<feature type="domain" description="Helicase ATP-binding" evidence="2">
    <location>
        <begin position="780"/>
        <end position="1048"/>
    </location>
</feature>
<evidence type="ECO:0000313" key="4">
    <source>
        <dbReference type="Proteomes" id="UP000593998"/>
    </source>
</evidence>
<evidence type="ECO:0000256" key="1">
    <source>
        <dbReference type="SAM" id="MobiDB-lite"/>
    </source>
</evidence>
<dbReference type="InterPro" id="IPR001650">
    <property type="entry name" value="Helicase_C-like"/>
</dbReference>
<dbReference type="InterPro" id="IPR014001">
    <property type="entry name" value="Helicase_ATP-bd"/>
</dbReference>
<keyword evidence="3" id="KW-0378">Hydrolase</keyword>
<dbReference type="Gene3D" id="3.40.50.150">
    <property type="entry name" value="Vaccinia Virus protein VP39"/>
    <property type="match status" value="1"/>
</dbReference>
<dbReference type="InterPro" id="IPR027417">
    <property type="entry name" value="P-loop_NTPase"/>
</dbReference>
<name>A0A7L9IZA6_9MICO</name>
<dbReference type="GO" id="GO:0004386">
    <property type="term" value="F:helicase activity"/>
    <property type="evidence" value="ECO:0007669"/>
    <property type="project" value="UniProtKB-KW"/>
</dbReference>
<dbReference type="Pfam" id="PF00271">
    <property type="entry name" value="Helicase_C"/>
    <property type="match status" value="1"/>
</dbReference>
<dbReference type="PRINTS" id="PR00507">
    <property type="entry name" value="N12N6MTFRASE"/>
</dbReference>
<reference evidence="3 4" key="1">
    <citation type="submission" date="2020-10" db="EMBL/GenBank/DDBJ databases">
        <title>Janibacter indicus TT2 genome sequence.</title>
        <authorList>
            <person name="Lee K."/>
            <person name="Ganzorig M."/>
        </authorList>
    </citation>
    <scope>NUCLEOTIDE SEQUENCE [LARGE SCALE GENOMIC DNA]</scope>
    <source>
        <strain evidence="3 4">TT2</strain>
    </source>
</reference>
<protein>
    <submittedName>
        <fullName evidence="3">Helicase</fullName>
    </submittedName>
</protein>
<dbReference type="PANTHER" id="PTHR41313">
    <property type="entry name" value="ADENINE-SPECIFIC METHYLTRANSFERASE"/>
    <property type="match status" value="1"/>
</dbReference>
<organism evidence="3 4">
    <name type="scientific">Janibacter indicus</name>
    <dbReference type="NCBI Taxonomy" id="857417"/>
    <lineage>
        <taxon>Bacteria</taxon>
        <taxon>Bacillati</taxon>
        <taxon>Actinomycetota</taxon>
        <taxon>Actinomycetes</taxon>
        <taxon>Micrococcales</taxon>
        <taxon>Intrasporangiaceae</taxon>
        <taxon>Janibacter</taxon>
    </lineage>
</organism>
<feature type="region of interest" description="Disordered" evidence="1">
    <location>
        <begin position="1612"/>
        <end position="1684"/>
    </location>
</feature>
<dbReference type="PANTHER" id="PTHR41313:SF1">
    <property type="entry name" value="DNA METHYLASE ADENINE-SPECIFIC DOMAIN-CONTAINING PROTEIN"/>
    <property type="match status" value="1"/>
</dbReference>
<dbReference type="InterPro" id="IPR029063">
    <property type="entry name" value="SAM-dependent_MTases_sf"/>
</dbReference>
<dbReference type="Gene3D" id="3.40.50.300">
    <property type="entry name" value="P-loop containing nucleotide triphosphate hydrolases"/>
    <property type="match status" value="2"/>
</dbReference>
<dbReference type="CDD" id="cd02440">
    <property type="entry name" value="AdoMet_MTases"/>
    <property type="match status" value="1"/>
</dbReference>
<sequence>MSPFARARANVDALRALREVQHSGTVTPEQQQTIARWSGWGAIPHIFDEHNEEFAGARKHLQELLDPQLFAAARRTTINAHYTDAEIVTAMWDHLRDLGFDGGRVLEPGSGSGNFIGLMPDDLREFTTITGIELDPVSANISRALYPDARVRTESFADSPYPSGGVDAVIGNVPFGQVKLYDPRHNTANLPIHDHFIVKSIDLVRPGGTIAVLTSRYTLDKQDETARRAIYAQADLVGAFRLPRGAHRRAAGTEVVTDVLIFHKREPGAQPASDHWLASVEREDGLSVNQHFTLNPEHVLGQMVLGHGLHGPDLEVRSDDLAAVPEQLREQMRLSAAQAREAGSLTHTRPTLDEGAPPPRVPPTEEPVAQAGDPSRFTGYIDRDGDDFTQMIDGRPEPFPVPKSRRAEMHTLLDLRDTTVELLAAEAATTSDTINIQALRLQLNQQYDAYVAKHGPINRVTQRRTGRVDPDGNDIIARVLPRAIAQFASDPFSAPVRALEQYDESSGEATKAAIFTRRILERRDPVNSADSPADALAICLDQKGLVDLLTMASLLDSKLDETREALGTLVFDDPSTGELVPRAEYLSGDVRQKLLAAEAAAETDPQLQVNVEHLRQVVPADLGPEEIHASLGAVWIPPEDVEAFLQETLDDASITVRHGTGAMWSISGNPSSKKSVAATSQWGTERLNALDLASRLLQQQETVIRDEIDNGDGSITRVVNPEATDAATEKATAMRDRFAEWVWEDPDRAARLAATYNTMFNSTVLRSYDGEHLSLPGLASWFTPHPHQRAAVHRMIAEPATGLFHQVGAGKTAEMVIGTQELRRLGMINKPAIIVPNHMLEQFTRETLSLYPRANVLAASTEDLRADKRRLFVAKAATGDWDAIIMTRGAFHSLPVSAETERAYMEREQANLRGALDRMAGDEGGTRMVKRLETQLANNEERLKRAMDQRRDSGLTFEQLGIDHLVVDELHHYKNMRIVSSIRDAAHPGSQRAIDLDMKIDWLRRNSENGRVFTGATATPIANSVAEAYVMQRYIRPDLLEDVGITDFDSWAATFGETLTQVELAPEGGGNYRTSTRFAKFRNVPELLNLWHVAADVKTAEDLTYLTRPNLHERADGHRVPETVLIAPSDDLSAYVADLGERAERVRSRQVDPSEDNMLKVSGDGRAAALDMRLVGVEPNPGNGMPTKIEAAADRIHSIWRTHRHDAYPASDGPEGAMHPARGSLQIVFCDLGTPTGSNFNVYGHLRDELVERGMDPARVKFIHDAPNDRKKALLFEQCRTGQVDVLIGSTSKMGVGTNIQTRAVALHHLDCPWRPADIEQREGRILRQGNLNPEVGIYRYVVEGSFDAYSWQTVERKAKFIDQIMRGRLDQRDIEDIGDNTLSFNEVKALASGDPLILERAEVEQEVTTLTRLERSHARAQSGLRGRIDAGDRDLNQVLGRIPLIEQAITQSVETKGDAFAATIAGTRITDRPTAAAAVRHALGEQVPRLDKYTRPEITVPGAITLGGHVFDGHLRARQLGGGTEVRLIMRALPDVSLEVDLAEAGHGIITKTENAVTNLPRHLARAHEQKQAIERDLSAAADSLGAPFARADDLTAAKARLADIDAKMAAKSAEASQPPTTSSTSDTSVSAPDQTAPGPTSPTAHDTHLHHAAHEAREQLQRHQRAEKPPQPTQFGGSPFSR</sequence>
<keyword evidence="3" id="KW-0547">Nucleotide-binding</keyword>
<feature type="compositionally biased region" description="Low complexity" evidence="1">
    <location>
        <begin position="1614"/>
        <end position="1634"/>
    </location>
</feature>
<dbReference type="EMBL" id="CP062789">
    <property type="protein sequence ID" value="QOK22332.1"/>
    <property type="molecule type" value="Genomic_DNA"/>
</dbReference>
<accession>A0A7L9IZA6</accession>
<feature type="compositionally biased region" description="Basic and acidic residues" evidence="1">
    <location>
        <begin position="1647"/>
        <end position="1670"/>
    </location>
</feature>
<feature type="compositionally biased region" description="Pro residues" evidence="1">
    <location>
        <begin position="356"/>
        <end position="365"/>
    </location>
</feature>
<keyword evidence="3" id="KW-0067">ATP-binding</keyword>
<evidence type="ECO:0000313" key="3">
    <source>
        <dbReference type="EMBL" id="QOK22332.1"/>
    </source>
</evidence>
<dbReference type="InterPro" id="IPR052933">
    <property type="entry name" value="DNA_Protect_Modify"/>
</dbReference>
<dbReference type="SUPFAM" id="SSF53335">
    <property type="entry name" value="S-adenosyl-L-methionine-dependent methyltransferases"/>
    <property type="match status" value="1"/>
</dbReference>
<dbReference type="SMART" id="SM00487">
    <property type="entry name" value="DEXDc"/>
    <property type="match status" value="1"/>
</dbReference>
<dbReference type="Proteomes" id="UP000593998">
    <property type="component" value="Chromosome"/>
</dbReference>
<evidence type="ECO:0000259" key="2">
    <source>
        <dbReference type="SMART" id="SM00487"/>
    </source>
</evidence>
<dbReference type="RefSeq" id="WP_192910845.1">
    <property type="nucleotide sequence ID" value="NZ_CP062789.1"/>
</dbReference>
<dbReference type="SUPFAM" id="SSF52540">
    <property type="entry name" value="P-loop containing nucleoside triphosphate hydrolases"/>
    <property type="match status" value="2"/>
</dbReference>
<feature type="compositionally biased region" description="Polar residues" evidence="1">
    <location>
        <begin position="1675"/>
        <end position="1684"/>
    </location>
</feature>
<proteinExistence type="predicted"/>
<feature type="region of interest" description="Disordered" evidence="1">
    <location>
        <begin position="334"/>
        <end position="403"/>
    </location>
</feature>
<gene>
    <name evidence="3" type="ORF">IGS73_14765</name>
</gene>